<protein>
    <submittedName>
        <fullName evidence="2">PiggyBac transposable element-derived protein 4-like 20</fullName>
    </submittedName>
</protein>
<dbReference type="PANTHER" id="PTHR46599">
    <property type="entry name" value="PIGGYBAC TRANSPOSABLE ELEMENT-DERIVED PROTEIN 4"/>
    <property type="match status" value="1"/>
</dbReference>
<name>A0A8J5KK17_HOMAM</name>
<dbReference type="AlphaFoldDB" id="A0A8J5KK17"/>
<gene>
    <name evidence="2" type="primary">PGBD4-L20</name>
    <name evidence="2" type="ORF">Hamer_G025929</name>
</gene>
<dbReference type="InterPro" id="IPR029526">
    <property type="entry name" value="PGBD"/>
</dbReference>
<feature type="domain" description="PiggyBac transposable element-derived protein" evidence="1">
    <location>
        <begin position="4"/>
        <end position="109"/>
    </location>
</feature>
<organism evidence="2 3">
    <name type="scientific">Homarus americanus</name>
    <name type="common">American lobster</name>
    <dbReference type="NCBI Taxonomy" id="6706"/>
    <lineage>
        <taxon>Eukaryota</taxon>
        <taxon>Metazoa</taxon>
        <taxon>Ecdysozoa</taxon>
        <taxon>Arthropoda</taxon>
        <taxon>Crustacea</taxon>
        <taxon>Multicrustacea</taxon>
        <taxon>Malacostraca</taxon>
        <taxon>Eumalacostraca</taxon>
        <taxon>Eucarida</taxon>
        <taxon>Decapoda</taxon>
        <taxon>Pleocyemata</taxon>
        <taxon>Astacidea</taxon>
        <taxon>Nephropoidea</taxon>
        <taxon>Nephropidae</taxon>
        <taxon>Homarus</taxon>
    </lineage>
</organism>
<comment type="caution">
    <text evidence="2">The sequence shown here is derived from an EMBL/GenBank/DDBJ whole genome shotgun (WGS) entry which is preliminary data.</text>
</comment>
<proteinExistence type="predicted"/>
<evidence type="ECO:0000259" key="1">
    <source>
        <dbReference type="Pfam" id="PF13843"/>
    </source>
</evidence>
<dbReference type="EMBL" id="JAHLQT010012911">
    <property type="protein sequence ID" value="KAG7171145.1"/>
    <property type="molecule type" value="Genomic_DNA"/>
</dbReference>
<evidence type="ECO:0000313" key="2">
    <source>
        <dbReference type="EMBL" id="KAG7171145.1"/>
    </source>
</evidence>
<reference evidence="2" key="1">
    <citation type="journal article" date="2021" name="Sci. Adv.">
        <title>The American lobster genome reveals insights on longevity, neural, and immune adaptations.</title>
        <authorList>
            <person name="Polinski J.M."/>
            <person name="Zimin A.V."/>
            <person name="Clark K.F."/>
            <person name="Kohn A.B."/>
            <person name="Sadowski N."/>
            <person name="Timp W."/>
            <person name="Ptitsyn A."/>
            <person name="Khanna P."/>
            <person name="Romanova D.Y."/>
            <person name="Williams P."/>
            <person name="Greenwood S.J."/>
            <person name="Moroz L.L."/>
            <person name="Walt D.R."/>
            <person name="Bodnar A.G."/>
        </authorList>
    </citation>
    <scope>NUCLEOTIDE SEQUENCE</scope>
    <source>
        <strain evidence="2">GMGI-L3</strain>
    </source>
</reference>
<evidence type="ECO:0000313" key="3">
    <source>
        <dbReference type="Proteomes" id="UP000747542"/>
    </source>
</evidence>
<sequence>MSFLGTIKANKKEVPKEMTDRDNRRLGSTAFLFTKELTLVAYVPTTSKTKKKLVLLLSSMHTQPTIRNTGKPEVIEFYNATKGGEDTFDQMCSHYSCARKTKRWPLCMF</sequence>
<dbReference type="Proteomes" id="UP000747542">
    <property type="component" value="Unassembled WGS sequence"/>
</dbReference>
<keyword evidence="3" id="KW-1185">Reference proteome</keyword>
<dbReference type="Pfam" id="PF13843">
    <property type="entry name" value="DDE_Tnp_1_7"/>
    <property type="match status" value="1"/>
</dbReference>
<dbReference type="PANTHER" id="PTHR46599:SF6">
    <property type="entry name" value="DUAL SPECIFICITY PHOSPHATASE 26"/>
    <property type="match status" value="1"/>
</dbReference>
<accession>A0A8J5KK17</accession>